<reference evidence="1" key="2">
    <citation type="journal article" date="2023" name="ISME Commun">
        <title>Characterization of a bloom-associated alphaproteobacterial lineage, 'Candidatus Phycosocius': insights into freshwater algal-bacterial interactions.</title>
        <authorList>
            <person name="Tanabe Y."/>
            <person name="Yamaguchi H."/>
            <person name="Yoshida M."/>
            <person name="Kai A."/>
            <person name="Okazaki Y."/>
        </authorList>
    </citation>
    <scope>NUCLEOTIDE SEQUENCE</scope>
    <source>
        <strain evidence="1">BOTRYCO-1</strain>
    </source>
</reference>
<dbReference type="EMBL" id="BPFZ01000003">
    <property type="protein sequence ID" value="GIU66636.1"/>
    <property type="molecule type" value="Genomic_DNA"/>
</dbReference>
<organism evidence="1 2">
    <name type="scientific">Candidatus Phycosocius spiralis</name>
    <dbReference type="NCBI Taxonomy" id="2815099"/>
    <lineage>
        <taxon>Bacteria</taxon>
        <taxon>Pseudomonadati</taxon>
        <taxon>Pseudomonadota</taxon>
        <taxon>Alphaproteobacteria</taxon>
        <taxon>Caulobacterales</taxon>
        <taxon>Caulobacterales incertae sedis</taxon>
        <taxon>Candidatus Phycosocius</taxon>
    </lineage>
</organism>
<gene>
    <name evidence="1" type="ORF">PsB1_0790</name>
</gene>
<sequence length="65" mass="7344">MNESVHRAEYENMIGKTFMKVPVLSSCCAKLAIEGLKHLFLPIQGKLLAWVHGYFFVLTADLFSV</sequence>
<evidence type="ECO:0000313" key="2">
    <source>
        <dbReference type="Proteomes" id="UP001161064"/>
    </source>
</evidence>
<name>A0ABQ4PUJ2_9PROT</name>
<evidence type="ECO:0000313" key="1">
    <source>
        <dbReference type="EMBL" id="GIU66636.1"/>
    </source>
</evidence>
<accession>A0ABQ4PUJ2</accession>
<dbReference type="Proteomes" id="UP001161064">
    <property type="component" value="Unassembled WGS sequence"/>
</dbReference>
<reference evidence="1" key="1">
    <citation type="submission" date="2021-05" db="EMBL/GenBank/DDBJ databases">
        <authorList>
            <person name="Tanabe Y."/>
        </authorList>
    </citation>
    <scope>NUCLEOTIDE SEQUENCE</scope>
    <source>
        <strain evidence="1">BOTRYCO-1</strain>
    </source>
</reference>
<proteinExistence type="predicted"/>
<protein>
    <submittedName>
        <fullName evidence="1">Uncharacterized protein</fullName>
    </submittedName>
</protein>
<comment type="caution">
    <text evidence="1">The sequence shown here is derived from an EMBL/GenBank/DDBJ whole genome shotgun (WGS) entry which is preliminary data.</text>
</comment>
<keyword evidence="2" id="KW-1185">Reference proteome</keyword>